<dbReference type="Proteomes" id="UP000292927">
    <property type="component" value="Unassembled WGS sequence"/>
</dbReference>
<gene>
    <name evidence="1" type="ORF">EV209_2380</name>
</gene>
<evidence type="ECO:0000313" key="2">
    <source>
        <dbReference type="Proteomes" id="UP000292927"/>
    </source>
</evidence>
<reference evidence="1 2" key="1">
    <citation type="submission" date="2019-02" db="EMBL/GenBank/DDBJ databases">
        <title>Genomic Encyclopedia of Type Strains, Phase IV (KMG-IV): sequencing the most valuable type-strain genomes for metagenomic binning, comparative biology and taxonomic classification.</title>
        <authorList>
            <person name="Goeker M."/>
        </authorList>
    </citation>
    <scope>NUCLEOTIDE SEQUENCE [LARGE SCALE GENOMIC DNA]</scope>
    <source>
        <strain evidence="1 2">DSM 29486</strain>
    </source>
</reference>
<accession>A0A4Q7P304</accession>
<evidence type="ECO:0000313" key="1">
    <source>
        <dbReference type="EMBL" id="RZS94017.1"/>
    </source>
</evidence>
<organism evidence="1 2">
    <name type="scientific">Cuneatibacter caecimuris</name>
    <dbReference type="NCBI Taxonomy" id="1796618"/>
    <lineage>
        <taxon>Bacteria</taxon>
        <taxon>Bacillati</taxon>
        <taxon>Bacillota</taxon>
        <taxon>Clostridia</taxon>
        <taxon>Lachnospirales</taxon>
        <taxon>Lachnospiraceae</taxon>
        <taxon>Cuneatibacter</taxon>
    </lineage>
</organism>
<comment type="caution">
    <text evidence="1">The sequence shown here is derived from an EMBL/GenBank/DDBJ whole genome shotgun (WGS) entry which is preliminary data.</text>
</comment>
<sequence length="52" mass="6116">MWLLHLVNECAAIFAYNKKITARNTTVQHQYVKTYFSLAVGKWLYAYSLKCD</sequence>
<dbReference type="EMBL" id="SGXF01000005">
    <property type="protein sequence ID" value="RZS94017.1"/>
    <property type="molecule type" value="Genomic_DNA"/>
</dbReference>
<name>A0A4Q7P304_9FIRM</name>
<dbReference type="AlphaFoldDB" id="A0A4Q7P304"/>
<proteinExistence type="predicted"/>
<protein>
    <submittedName>
        <fullName evidence="1">Uncharacterized protein</fullName>
    </submittedName>
</protein>
<keyword evidence="2" id="KW-1185">Reference proteome</keyword>